<gene>
    <name evidence="1" type="ORF">E2C01_069831</name>
</gene>
<evidence type="ECO:0000313" key="1">
    <source>
        <dbReference type="EMBL" id="MPC75444.1"/>
    </source>
</evidence>
<sequence length="109" mass="11937">MHRLFFFFLKPIAPVGLFEEYEKLPSAAPLNRNGVLPNDPVLFSQSVSSCEGFLSLLHAAKITFITGSVRNASHDRLRNASPSYRAGRKVAAPPPTQVVAPESSFTFTC</sequence>
<keyword evidence="2" id="KW-1185">Reference proteome</keyword>
<dbReference type="EMBL" id="VSRR010041121">
    <property type="protein sequence ID" value="MPC75444.1"/>
    <property type="molecule type" value="Genomic_DNA"/>
</dbReference>
<dbReference type="Proteomes" id="UP000324222">
    <property type="component" value="Unassembled WGS sequence"/>
</dbReference>
<protein>
    <submittedName>
        <fullName evidence="1">Uncharacterized protein</fullName>
    </submittedName>
</protein>
<accession>A0A5B7I3U9</accession>
<evidence type="ECO:0000313" key="2">
    <source>
        <dbReference type="Proteomes" id="UP000324222"/>
    </source>
</evidence>
<dbReference type="AlphaFoldDB" id="A0A5B7I3U9"/>
<name>A0A5B7I3U9_PORTR</name>
<reference evidence="1 2" key="1">
    <citation type="submission" date="2019-05" db="EMBL/GenBank/DDBJ databases">
        <title>Another draft genome of Portunus trituberculatus and its Hox gene families provides insights of decapod evolution.</title>
        <authorList>
            <person name="Jeong J.-H."/>
            <person name="Song I."/>
            <person name="Kim S."/>
            <person name="Choi T."/>
            <person name="Kim D."/>
            <person name="Ryu S."/>
            <person name="Kim W."/>
        </authorList>
    </citation>
    <scope>NUCLEOTIDE SEQUENCE [LARGE SCALE GENOMIC DNA]</scope>
    <source>
        <tissue evidence="1">Muscle</tissue>
    </source>
</reference>
<comment type="caution">
    <text evidence="1">The sequence shown here is derived from an EMBL/GenBank/DDBJ whole genome shotgun (WGS) entry which is preliminary data.</text>
</comment>
<organism evidence="1 2">
    <name type="scientific">Portunus trituberculatus</name>
    <name type="common">Swimming crab</name>
    <name type="synonym">Neptunus trituberculatus</name>
    <dbReference type="NCBI Taxonomy" id="210409"/>
    <lineage>
        <taxon>Eukaryota</taxon>
        <taxon>Metazoa</taxon>
        <taxon>Ecdysozoa</taxon>
        <taxon>Arthropoda</taxon>
        <taxon>Crustacea</taxon>
        <taxon>Multicrustacea</taxon>
        <taxon>Malacostraca</taxon>
        <taxon>Eumalacostraca</taxon>
        <taxon>Eucarida</taxon>
        <taxon>Decapoda</taxon>
        <taxon>Pleocyemata</taxon>
        <taxon>Brachyura</taxon>
        <taxon>Eubrachyura</taxon>
        <taxon>Portunoidea</taxon>
        <taxon>Portunidae</taxon>
        <taxon>Portuninae</taxon>
        <taxon>Portunus</taxon>
    </lineage>
</organism>
<proteinExistence type="predicted"/>